<reference evidence="1" key="1">
    <citation type="submission" date="2020-03" db="EMBL/GenBank/DDBJ databases">
        <title>Genome of Pelagibius litoralis DSM 21314T.</title>
        <authorList>
            <person name="Wang G."/>
        </authorList>
    </citation>
    <scope>NUCLEOTIDE SEQUENCE</scope>
    <source>
        <strain evidence="1">DSM 21314</strain>
    </source>
</reference>
<evidence type="ECO:0000313" key="1">
    <source>
        <dbReference type="EMBL" id="NIA67381.1"/>
    </source>
</evidence>
<keyword evidence="2" id="KW-1185">Reference proteome</keyword>
<evidence type="ECO:0000313" key="2">
    <source>
        <dbReference type="Proteomes" id="UP000761264"/>
    </source>
</evidence>
<dbReference type="RefSeq" id="WP_167220824.1">
    <property type="nucleotide sequence ID" value="NZ_JAAQPH010000001.1"/>
</dbReference>
<sequence>MPEKGAGFTGTYRLLVRGKNINENTLLATDYLNHFNEIIMLLEMVPSMPDCFEDCREWRPKSYADHFRDSCFSDAELAILAYDNAPANYRQAFDATVEQMNRLIAEAMPRIKGLIDEGAEGPLQLGVEGVTRKLQSFVDVASSIINGNMDTLDQTQIDRVMNG</sequence>
<name>A0A967C1L3_9PROT</name>
<dbReference type="Proteomes" id="UP000761264">
    <property type="component" value="Unassembled WGS sequence"/>
</dbReference>
<gene>
    <name evidence="1" type="ORF">HBA54_02110</name>
</gene>
<organism evidence="1 2">
    <name type="scientific">Pelagibius litoralis</name>
    <dbReference type="NCBI Taxonomy" id="374515"/>
    <lineage>
        <taxon>Bacteria</taxon>
        <taxon>Pseudomonadati</taxon>
        <taxon>Pseudomonadota</taxon>
        <taxon>Alphaproteobacteria</taxon>
        <taxon>Rhodospirillales</taxon>
        <taxon>Rhodovibrionaceae</taxon>
        <taxon>Pelagibius</taxon>
    </lineage>
</organism>
<proteinExistence type="predicted"/>
<comment type="caution">
    <text evidence="1">The sequence shown here is derived from an EMBL/GenBank/DDBJ whole genome shotgun (WGS) entry which is preliminary data.</text>
</comment>
<accession>A0A967C1L3</accession>
<dbReference type="AlphaFoldDB" id="A0A967C1L3"/>
<protein>
    <submittedName>
        <fullName evidence="1">Uncharacterized protein</fullName>
    </submittedName>
</protein>
<dbReference type="EMBL" id="JAAQPH010000001">
    <property type="protein sequence ID" value="NIA67381.1"/>
    <property type="molecule type" value="Genomic_DNA"/>
</dbReference>